<keyword evidence="4" id="KW-0808">Transferase</keyword>
<reference evidence="8" key="1">
    <citation type="journal article" date="2015" name="Nature">
        <title>Complex archaea that bridge the gap between prokaryotes and eukaryotes.</title>
        <authorList>
            <person name="Spang A."/>
            <person name="Saw J.H."/>
            <person name="Jorgensen S.L."/>
            <person name="Zaremba-Niedzwiedzka K."/>
            <person name="Martijn J."/>
            <person name="Lind A.E."/>
            <person name="van Eijk R."/>
            <person name="Schleper C."/>
            <person name="Guy L."/>
            <person name="Ettema T.J."/>
        </authorList>
    </citation>
    <scope>NUCLEOTIDE SEQUENCE</scope>
</reference>
<evidence type="ECO:0000256" key="2">
    <source>
        <dbReference type="ARBA" id="ARBA00012438"/>
    </source>
</evidence>
<dbReference type="InterPro" id="IPR036890">
    <property type="entry name" value="HATPase_C_sf"/>
</dbReference>
<dbReference type="PRINTS" id="PR00344">
    <property type="entry name" value="BCTRLSENSOR"/>
</dbReference>
<accession>A0A0F9BF04</accession>
<keyword evidence="3" id="KW-0597">Phosphoprotein</keyword>
<protein>
    <recommendedName>
        <fullName evidence="2">histidine kinase</fullName>
        <ecNumber evidence="2">2.7.13.3</ecNumber>
    </recommendedName>
</protein>
<dbReference type="GO" id="GO:0006935">
    <property type="term" value="P:chemotaxis"/>
    <property type="evidence" value="ECO:0007669"/>
    <property type="project" value="InterPro"/>
</dbReference>
<evidence type="ECO:0000256" key="1">
    <source>
        <dbReference type="ARBA" id="ARBA00000085"/>
    </source>
</evidence>
<dbReference type="InterPro" id="IPR004358">
    <property type="entry name" value="Sig_transdc_His_kin-like_C"/>
</dbReference>
<evidence type="ECO:0000313" key="8">
    <source>
        <dbReference type="EMBL" id="KKK83006.1"/>
    </source>
</evidence>
<dbReference type="SMART" id="SM00387">
    <property type="entry name" value="HATPase_c"/>
    <property type="match status" value="1"/>
</dbReference>
<dbReference type="GO" id="GO:0004673">
    <property type="term" value="F:protein histidine kinase activity"/>
    <property type="evidence" value="ECO:0007669"/>
    <property type="project" value="UniProtKB-EC"/>
</dbReference>
<dbReference type="CDD" id="cd00731">
    <property type="entry name" value="CheA_reg"/>
    <property type="match status" value="1"/>
</dbReference>
<dbReference type="EMBL" id="LAZR01052419">
    <property type="protein sequence ID" value="KKK83006.1"/>
    <property type="molecule type" value="Genomic_DNA"/>
</dbReference>
<feature type="domain" description="CheW-like" evidence="7">
    <location>
        <begin position="124"/>
        <end position="263"/>
    </location>
</feature>
<dbReference type="Gene3D" id="3.30.565.10">
    <property type="entry name" value="Histidine kinase-like ATPase, C-terminal domain"/>
    <property type="match status" value="1"/>
</dbReference>
<proteinExistence type="predicted"/>
<evidence type="ECO:0000256" key="5">
    <source>
        <dbReference type="ARBA" id="ARBA00022777"/>
    </source>
</evidence>
<dbReference type="PANTHER" id="PTHR43395:SF10">
    <property type="entry name" value="CHEMOTAXIS PROTEIN CHEA"/>
    <property type="match status" value="1"/>
</dbReference>
<dbReference type="EC" id="2.7.13.3" evidence="2"/>
<feature type="domain" description="Histidine kinase" evidence="6">
    <location>
        <begin position="1"/>
        <end position="122"/>
    </location>
</feature>
<dbReference type="InterPro" id="IPR005467">
    <property type="entry name" value="His_kinase_dom"/>
</dbReference>
<dbReference type="InterPro" id="IPR003594">
    <property type="entry name" value="HATPase_dom"/>
</dbReference>
<comment type="catalytic activity">
    <reaction evidence="1">
        <text>ATP + protein L-histidine = ADP + protein N-phospho-L-histidine.</text>
        <dbReference type="EC" id="2.7.13.3"/>
    </reaction>
</comment>
<dbReference type="Pfam" id="PF02518">
    <property type="entry name" value="HATPase_c"/>
    <property type="match status" value="1"/>
</dbReference>
<dbReference type="GO" id="GO:0007165">
    <property type="term" value="P:signal transduction"/>
    <property type="evidence" value="ECO:0007669"/>
    <property type="project" value="InterPro"/>
</dbReference>
<evidence type="ECO:0000259" key="6">
    <source>
        <dbReference type="PROSITE" id="PS50109"/>
    </source>
</evidence>
<dbReference type="InterPro" id="IPR036061">
    <property type="entry name" value="CheW-like_dom_sf"/>
</dbReference>
<dbReference type="PROSITE" id="PS50109">
    <property type="entry name" value="HIS_KIN"/>
    <property type="match status" value="1"/>
</dbReference>
<keyword evidence="5" id="KW-0418">Kinase</keyword>
<dbReference type="SMART" id="SM00260">
    <property type="entry name" value="CheW"/>
    <property type="match status" value="1"/>
</dbReference>
<dbReference type="PANTHER" id="PTHR43395">
    <property type="entry name" value="SENSOR HISTIDINE KINASE CHEA"/>
    <property type="match status" value="1"/>
</dbReference>
<sequence>VREAAGKPRQGTVSLNAFHRGNSIYIEVSDDGKGLDLDGIRRKALDKGLITEADLEKMTPHQIYQLIWEPGLSTAKKVTQVSGRGMGMDIVKSKIEDLNGVVDLDSQPGKGTTMTIKLPLTLAILPSLMVEIDDDVLAMPLESVVEIVSINKHDLSTVHGQQTARVRGRVISVVLLDEVFEWNRTSTNADREHSDETTLVIVGEEGREIGLIVDEVLGEQDIVIKSMADNYRNVVGIAGASILGDGRVSLILDLAALIEMSSTKNAATVAS</sequence>
<dbReference type="FunFam" id="3.30.565.10:FF:000016">
    <property type="entry name" value="Chemotaxis protein CheA, putative"/>
    <property type="match status" value="1"/>
</dbReference>
<feature type="non-terminal residue" evidence="8">
    <location>
        <position position="1"/>
    </location>
</feature>
<comment type="caution">
    <text evidence="8">The sequence shown here is derived from an EMBL/GenBank/DDBJ whole genome shotgun (WGS) entry which is preliminary data.</text>
</comment>
<dbReference type="InterPro" id="IPR051315">
    <property type="entry name" value="Bact_Chemotaxis_CheA"/>
</dbReference>
<gene>
    <name evidence="8" type="ORF">LCGC14_2797700</name>
</gene>
<evidence type="ECO:0000256" key="3">
    <source>
        <dbReference type="ARBA" id="ARBA00022553"/>
    </source>
</evidence>
<evidence type="ECO:0000256" key="4">
    <source>
        <dbReference type="ARBA" id="ARBA00022679"/>
    </source>
</evidence>
<dbReference type="Pfam" id="PF01584">
    <property type="entry name" value="CheW"/>
    <property type="match status" value="1"/>
</dbReference>
<dbReference type="SUPFAM" id="SSF55874">
    <property type="entry name" value="ATPase domain of HSP90 chaperone/DNA topoisomerase II/histidine kinase"/>
    <property type="match status" value="1"/>
</dbReference>
<dbReference type="SUPFAM" id="SSF50341">
    <property type="entry name" value="CheW-like"/>
    <property type="match status" value="1"/>
</dbReference>
<dbReference type="PROSITE" id="PS50851">
    <property type="entry name" value="CHEW"/>
    <property type="match status" value="1"/>
</dbReference>
<dbReference type="Gene3D" id="2.30.30.40">
    <property type="entry name" value="SH3 Domains"/>
    <property type="match status" value="1"/>
</dbReference>
<evidence type="ECO:0000259" key="7">
    <source>
        <dbReference type="PROSITE" id="PS50851"/>
    </source>
</evidence>
<organism evidence="8">
    <name type="scientific">marine sediment metagenome</name>
    <dbReference type="NCBI Taxonomy" id="412755"/>
    <lineage>
        <taxon>unclassified sequences</taxon>
        <taxon>metagenomes</taxon>
        <taxon>ecological metagenomes</taxon>
    </lineage>
</organism>
<name>A0A0F9BF04_9ZZZZ</name>
<dbReference type="AlphaFoldDB" id="A0A0F9BF04"/>
<dbReference type="InterPro" id="IPR002545">
    <property type="entry name" value="CheW-lke_dom"/>
</dbReference>